<dbReference type="Pfam" id="PF01549">
    <property type="entry name" value="ShK"/>
    <property type="match status" value="1"/>
</dbReference>
<dbReference type="InterPro" id="IPR001506">
    <property type="entry name" value="Peptidase_M12A"/>
</dbReference>
<keyword evidence="6 10" id="KW-0482">Metalloprotease</keyword>
<dbReference type="InterPro" id="IPR034035">
    <property type="entry name" value="Astacin-like_dom"/>
</dbReference>
<proteinExistence type="predicted"/>
<comment type="caution">
    <text evidence="9">Lacks conserved residue(s) required for the propagation of feature annotation.</text>
</comment>
<keyword evidence="7" id="KW-0865">Zymogen</keyword>
<evidence type="ECO:0000256" key="4">
    <source>
        <dbReference type="ARBA" id="ARBA00022801"/>
    </source>
</evidence>
<evidence type="ECO:0000256" key="10">
    <source>
        <dbReference type="PROSITE-ProRule" id="PRU01211"/>
    </source>
</evidence>
<evidence type="ECO:0000313" key="14">
    <source>
        <dbReference type="WBParaSite" id="maker-PairedContig_202-snap-gene-0.8-mRNA-1"/>
    </source>
</evidence>
<dbReference type="InterPro" id="IPR003582">
    <property type="entry name" value="ShKT_dom"/>
</dbReference>
<dbReference type="Gene3D" id="3.40.390.10">
    <property type="entry name" value="Collagenase (Catalytic Domain)"/>
    <property type="match status" value="1"/>
</dbReference>
<feature type="binding site" evidence="10">
    <location>
        <position position="203"/>
    </location>
    <ligand>
        <name>Zn(2+)</name>
        <dbReference type="ChEBI" id="CHEBI:29105"/>
        <note>catalytic</note>
    </ligand>
</feature>
<dbReference type="PANTHER" id="PTHR10127:SF890">
    <property type="entry name" value="ZINC METALLOPROTEINASE NAS-13"/>
    <property type="match status" value="1"/>
</dbReference>
<evidence type="ECO:0000256" key="8">
    <source>
        <dbReference type="ARBA" id="ARBA00023157"/>
    </source>
</evidence>
<feature type="domain" description="ShKT" evidence="12">
    <location>
        <begin position="412"/>
        <end position="446"/>
    </location>
</feature>
<keyword evidence="3 10" id="KW-0479">Metal-binding</keyword>
<dbReference type="GO" id="GO:0008270">
    <property type="term" value="F:zinc ion binding"/>
    <property type="evidence" value="ECO:0007669"/>
    <property type="project" value="UniProtKB-UniRule"/>
</dbReference>
<comment type="function">
    <text evidence="1">Metalloprotease.</text>
</comment>
<evidence type="ECO:0000256" key="6">
    <source>
        <dbReference type="ARBA" id="ARBA00023049"/>
    </source>
</evidence>
<dbReference type="SUPFAM" id="SSF55486">
    <property type="entry name" value="Metalloproteases ('zincins'), catalytic domain"/>
    <property type="match status" value="1"/>
</dbReference>
<evidence type="ECO:0000256" key="1">
    <source>
        <dbReference type="ARBA" id="ARBA00002657"/>
    </source>
</evidence>
<keyword evidence="2 10" id="KW-0645">Protease</keyword>
<dbReference type="PROSITE" id="PS51670">
    <property type="entry name" value="SHKT"/>
    <property type="match status" value="1"/>
</dbReference>
<dbReference type="STRING" id="6293.A0A1I8EGZ6"/>
<feature type="active site" evidence="10">
    <location>
        <position position="194"/>
    </location>
</feature>
<evidence type="ECO:0000256" key="7">
    <source>
        <dbReference type="ARBA" id="ARBA00023145"/>
    </source>
</evidence>
<dbReference type="CDD" id="cd04280">
    <property type="entry name" value="ZnMc_astacin_like"/>
    <property type="match status" value="1"/>
</dbReference>
<dbReference type="PANTHER" id="PTHR10127">
    <property type="entry name" value="DISCOIDIN, CUB, EGF, LAMININ , AND ZINC METALLOPROTEASE DOMAIN CONTAINING"/>
    <property type="match status" value="1"/>
</dbReference>
<feature type="binding site" evidence="10">
    <location>
        <position position="193"/>
    </location>
    <ligand>
        <name>Zn(2+)</name>
        <dbReference type="ChEBI" id="CHEBI:29105"/>
        <note>catalytic</note>
    </ligand>
</feature>
<dbReference type="InterPro" id="IPR024079">
    <property type="entry name" value="MetalloPept_cat_dom_sf"/>
</dbReference>
<keyword evidence="4 10" id="KW-0378">Hydrolase</keyword>
<dbReference type="GO" id="GO:0006508">
    <property type="term" value="P:proteolysis"/>
    <property type="evidence" value="ECO:0007669"/>
    <property type="project" value="UniProtKB-KW"/>
</dbReference>
<name>A0A1I8EGZ6_WUCBA</name>
<reference evidence="14" key="1">
    <citation type="submission" date="2016-11" db="UniProtKB">
        <authorList>
            <consortium name="WormBaseParasite"/>
        </authorList>
    </citation>
    <scope>IDENTIFICATION</scope>
    <source>
        <strain evidence="14">pt0022</strain>
    </source>
</reference>
<evidence type="ECO:0000256" key="3">
    <source>
        <dbReference type="ARBA" id="ARBA00022723"/>
    </source>
</evidence>
<accession>A0A1I8EGZ6</accession>
<dbReference type="PROSITE" id="PS51864">
    <property type="entry name" value="ASTACIN"/>
    <property type="match status" value="1"/>
</dbReference>
<dbReference type="SMART" id="SM00235">
    <property type="entry name" value="ZnMc"/>
    <property type="match status" value="1"/>
</dbReference>
<evidence type="ECO:0000256" key="11">
    <source>
        <dbReference type="RuleBase" id="RU361183"/>
    </source>
</evidence>
<keyword evidence="8 9" id="KW-1015">Disulfide bond</keyword>
<evidence type="ECO:0000259" key="12">
    <source>
        <dbReference type="PROSITE" id="PS51670"/>
    </source>
</evidence>
<organism evidence="14">
    <name type="scientific">Wuchereria bancrofti</name>
    <dbReference type="NCBI Taxonomy" id="6293"/>
    <lineage>
        <taxon>Eukaryota</taxon>
        <taxon>Metazoa</taxon>
        <taxon>Ecdysozoa</taxon>
        <taxon>Nematoda</taxon>
        <taxon>Chromadorea</taxon>
        <taxon>Rhabditida</taxon>
        <taxon>Spirurina</taxon>
        <taxon>Spiruromorpha</taxon>
        <taxon>Filarioidea</taxon>
        <taxon>Onchocercidae</taxon>
        <taxon>Wuchereria</taxon>
    </lineage>
</organism>
<dbReference type="PRINTS" id="PR00480">
    <property type="entry name" value="ASTACIN"/>
</dbReference>
<keyword evidence="5 10" id="KW-0862">Zinc</keyword>
<feature type="domain" description="Peptidase M12A" evidence="13">
    <location>
        <begin position="102"/>
        <end position="297"/>
    </location>
</feature>
<dbReference type="Pfam" id="PF01400">
    <property type="entry name" value="Astacin"/>
    <property type="match status" value="1"/>
</dbReference>
<evidence type="ECO:0000259" key="13">
    <source>
        <dbReference type="PROSITE" id="PS51864"/>
    </source>
</evidence>
<feature type="binding site" evidence="10">
    <location>
        <position position="197"/>
    </location>
    <ligand>
        <name>Zn(2+)</name>
        <dbReference type="ChEBI" id="CHEBI:29105"/>
        <note>catalytic</note>
    </ligand>
</feature>
<evidence type="ECO:0000256" key="2">
    <source>
        <dbReference type="ARBA" id="ARBA00022670"/>
    </source>
</evidence>
<dbReference type="GO" id="GO:0004222">
    <property type="term" value="F:metalloendopeptidase activity"/>
    <property type="evidence" value="ECO:0007669"/>
    <property type="project" value="UniProtKB-UniRule"/>
</dbReference>
<feature type="disulfide bond" evidence="9">
    <location>
        <begin position="412"/>
        <end position="446"/>
    </location>
</feature>
<evidence type="ECO:0000256" key="5">
    <source>
        <dbReference type="ARBA" id="ARBA00022833"/>
    </source>
</evidence>
<dbReference type="InterPro" id="IPR006026">
    <property type="entry name" value="Peptidase_Metallo"/>
</dbReference>
<dbReference type="AlphaFoldDB" id="A0A1I8EGZ6"/>
<protein>
    <recommendedName>
        <fullName evidence="11">Metalloendopeptidase</fullName>
        <ecNumber evidence="11">3.4.24.-</ecNumber>
    </recommendedName>
</protein>
<evidence type="ECO:0000256" key="9">
    <source>
        <dbReference type="PROSITE-ProRule" id="PRU01005"/>
    </source>
</evidence>
<dbReference type="WBParaSite" id="maker-PairedContig_202-snap-gene-0.8-mRNA-1">
    <property type="protein sequence ID" value="maker-PairedContig_202-snap-gene-0.8-mRNA-1"/>
    <property type="gene ID" value="maker-PairedContig_202-snap-gene-0.8"/>
</dbReference>
<comment type="cofactor">
    <cofactor evidence="10 11">
        <name>Zn(2+)</name>
        <dbReference type="ChEBI" id="CHEBI:29105"/>
    </cofactor>
    <text evidence="10 11">Binds 1 zinc ion per subunit.</text>
</comment>
<dbReference type="EC" id="3.4.24.-" evidence="11"/>
<sequence>MVRMSVGKLNRTFMSKVIQTEDGQLTWMLNEEYDDSEQDYDTAQDNTEAMYREDLFEGDIVLISNGATVFNRGVSMTEHSVGCKSRNNFSIPQLEMNAVQHNAVRQKTLLWRKGRVPYVISSVYANISKLIILEAFKEYRHLTCIRFVPKRRFDSDYIYIAPYDGCYSMVGNNGGRQTVSLGDGCLKKGIVIHELMHVIGFFHEQNRADRDLYVDILWENVKSALSEQFDKYSATIIDDLGSPYDYDSVTHYSANAFSKNGKPTIIPKAMNKVSRIGQRRGLSFLDIWKINKLYDCIKQGATTSASNAENGKEHKELEASGTIRGQFPTAIKTATISSTSSANNTTTRTKDVEEFKINLNLSTSSTLSPPFISASVNSSSSRFPEVKNSVSKSAISTVATTTNFTLHKMHHCNDRHPYCQILRTSDFCTIYPRFVHDYCALSCGRC</sequence>